<feature type="region of interest" description="Disordered" evidence="1">
    <location>
        <begin position="178"/>
        <end position="198"/>
    </location>
</feature>
<dbReference type="Proteomes" id="UP000079169">
    <property type="component" value="Unplaced"/>
</dbReference>
<keyword evidence="2" id="KW-1185">Reference proteome</keyword>
<evidence type="ECO:0000256" key="1">
    <source>
        <dbReference type="SAM" id="MobiDB-lite"/>
    </source>
</evidence>
<feature type="region of interest" description="Disordered" evidence="1">
    <location>
        <begin position="526"/>
        <end position="589"/>
    </location>
</feature>
<name>A0A3Q0JHX4_DIACI</name>
<feature type="compositionally biased region" description="Polar residues" evidence="1">
    <location>
        <begin position="526"/>
        <end position="538"/>
    </location>
</feature>
<feature type="region of interest" description="Disordered" evidence="1">
    <location>
        <begin position="447"/>
        <end position="482"/>
    </location>
</feature>
<feature type="compositionally biased region" description="Polar residues" evidence="1">
    <location>
        <begin position="79"/>
        <end position="92"/>
    </location>
</feature>
<organism evidence="2 3">
    <name type="scientific">Diaphorina citri</name>
    <name type="common">Asian citrus psyllid</name>
    <dbReference type="NCBI Taxonomy" id="121845"/>
    <lineage>
        <taxon>Eukaryota</taxon>
        <taxon>Metazoa</taxon>
        <taxon>Ecdysozoa</taxon>
        <taxon>Arthropoda</taxon>
        <taxon>Hexapoda</taxon>
        <taxon>Insecta</taxon>
        <taxon>Pterygota</taxon>
        <taxon>Neoptera</taxon>
        <taxon>Paraneoptera</taxon>
        <taxon>Hemiptera</taxon>
        <taxon>Sternorrhyncha</taxon>
        <taxon>Psylloidea</taxon>
        <taxon>Psyllidae</taxon>
        <taxon>Diaphorininae</taxon>
        <taxon>Diaphorina</taxon>
    </lineage>
</organism>
<feature type="compositionally biased region" description="Basic and acidic residues" evidence="1">
    <location>
        <begin position="182"/>
        <end position="192"/>
    </location>
</feature>
<evidence type="ECO:0000313" key="2">
    <source>
        <dbReference type="Proteomes" id="UP000079169"/>
    </source>
</evidence>
<accession>A0A3Q0JHX4</accession>
<proteinExistence type="predicted"/>
<dbReference type="RefSeq" id="XP_026688017.1">
    <property type="nucleotide sequence ID" value="XM_026832216.1"/>
</dbReference>
<dbReference type="KEGG" id="dci:113472458"/>
<feature type="compositionally biased region" description="Basic and acidic residues" evidence="1">
    <location>
        <begin position="450"/>
        <end position="467"/>
    </location>
</feature>
<sequence>MKFQSEESYKSSYDSQEKTFLENLPQNFFHANENVLSASRSDLSESKLTNSIQQAAELLNSINLSGTIPRSELTRESNSDGALTNSTVTNTHGLLPDEESTMDSASSTSHNLFARALLPQQSDVRSETCDMSNATITNLVLPHDSDVREQRSESHVPNHRHRRVWNLKQAKHLWENEQLQIPEKKSHSEPSTRRNSPLLSCKQNLSYSLTCLEDLDVSAAPSSHDYLEPVPMSTGDNLQKPDACLERSLTTSTEEDLNLYSYYLNLYKDMSAYVSQQGELLSPTPRSDKIDSQKTIEFFPEETLNTVSQGIYRGASDDDTSYGVSRQAFPCEGTSVVSNTASSSMDQVSRDLIQFDPDEEDFDLEIPDNLDDIEQFLRDLQRSQEQEMAFLLRKQQEEQLWLKQKQQRLKESVLSVSSRSSSQQSSLNCSEMSSVCDITSHAAQHYPLSLKHDRRDSKEADSQHEEYSPVVSKAQYQNPTERVTNENDLNLANVSAAVREIKSNEITEASAVSDVNVRVKMVPNKSIDSNKSTPSQHYDSCEEWFTPEADKLSPMSDDMRRIRNDSEEDRELQSNQTITEEPRRDKPSVLPISQVKLNANNAYHDSNQHHGTYTSVSEGVLCKSPIPQYNPPTSQYNAIQWSHNSLETNTPLDNEIPRTYGEWNTHEQEYMHTLVSNNKERNDMLGNLGADMQGHLGAENEHRSRASHNDDILGHLGAENEHRAPHKVHHRGDRTVGVLRDILNMTQHSEDVDQTQGRRAWQANQIDQTKPNLDQSNRGLPSLLPSVDQSNRLLDINTLVPILIMYFAPKTNRK</sequence>
<evidence type="ECO:0000313" key="3">
    <source>
        <dbReference type="RefSeq" id="XP_026688017.1"/>
    </source>
</evidence>
<dbReference type="GeneID" id="113472458"/>
<reference evidence="3" key="1">
    <citation type="submission" date="2025-08" db="UniProtKB">
        <authorList>
            <consortium name="RefSeq"/>
        </authorList>
    </citation>
    <scope>IDENTIFICATION</scope>
</reference>
<protein>
    <submittedName>
        <fullName evidence="3">Uncharacterized protein LOC113472458</fullName>
    </submittedName>
</protein>
<dbReference type="PaxDb" id="121845-A0A3Q0JHX4"/>
<feature type="region of interest" description="Disordered" evidence="1">
    <location>
        <begin position="72"/>
        <end position="107"/>
    </location>
</feature>
<gene>
    <name evidence="3" type="primary">LOC113472458</name>
</gene>
<dbReference type="STRING" id="121845.A0A3Q0JHX4"/>
<dbReference type="AlphaFoldDB" id="A0A3Q0JHX4"/>